<evidence type="ECO:0000256" key="1">
    <source>
        <dbReference type="ARBA" id="ARBA00022670"/>
    </source>
</evidence>
<keyword evidence="3" id="KW-0378">Hydrolase</keyword>
<dbReference type="Gene3D" id="3.40.630.10">
    <property type="entry name" value="Zn peptidases"/>
    <property type="match status" value="1"/>
</dbReference>
<dbReference type="EMBL" id="JAUCGQ010000001">
    <property type="protein sequence ID" value="MDM7854154.1"/>
    <property type="molecule type" value="Genomic_DNA"/>
</dbReference>
<feature type="domain" description="Peptidase M20 dimerisation" evidence="5">
    <location>
        <begin position="198"/>
        <end position="344"/>
    </location>
</feature>
<keyword evidence="2" id="KW-0479">Metal-binding</keyword>
<dbReference type="Pfam" id="PF07687">
    <property type="entry name" value="M20_dimer"/>
    <property type="match status" value="1"/>
</dbReference>
<reference evidence="6 7" key="1">
    <citation type="submission" date="2023-06" db="EMBL/GenBank/DDBJ databases">
        <title>Cellulomonas sp. MW4 Whole genome sequence.</title>
        <authorList>
            <person name="Park S."/>
        </authorList>
    </citation>
    <scope>NUCLEOTIDE SEQUENCE [LARGE SCALE GENOMIC DNA]</scope>
    <source>
        <strain evidence="6 7">MW4</strain>
    </source>
</reference>
<dbReference type="SUPFAM" id="SSF53187">
    <property type="entry name" value="Zn-dependent exopeptidases"/>
    <property type="match status" value="1"/>
</dbReference>
<evidence type="ECO:0000313" key="6">
    <source>
        <dbReference type="EMBL" id="MDM7854154.1"/>
    </source>
</evidence>
<evidence type="ECO:0000256" key="2">
    <source>
        <dbReference type="ARBA" id="ARBA00022723"/>
    </source>
</evidence>
<dbReference type="InterPro" id="IPR011650">
    <property type="entry name" value="Peptidase_M20_dimer"/>
</dbReference>
<name>A0ABT7SD90_9CELL</name>
<dbReference type="InterPro" id="IPR051458">
    <property type="entry name" value="Cyt/Met_Dipeptidase"/>
</dbReference>
<dbReference type="InterPro" id="IPR002933">
    <property type="entry name" value="Peptidase_M20"/>
</dbReference>
<evidence type="ECO:0000259" key="5">
    <source>
        <dbReference type="Pfam" id="PF07687"/>
    </source>
</evidence>
<feature type="compositionally biased region" description="Low complexity" evidence="4">
    <location>
        <begin position="461"/>
        <end position="480"/>
    </location>
</feature>
<feature type="region of interest" description="Disordered" evidence="4">
    <location>
        <begin position="451"/>
        <end position="480"/>
    </location>
</feature>
<evidence type="ECO:0000313" key="7">
    <source>
        <dbReference type="Proteomes" id="UP001529338"/>
    </source>
</evidence>
<dbReference type="Gene3D" id="3.30.70.360">
    <property type="match status" value="1"/>
</dbReference>
<dbReference type="PANTHER" id="PTHR43270:SF12">
    <property type="entry name" value="SUCCINYL-DIAMINOPIMELATE DESUCCINYLASE"/>
    <property type="match status" value="1"/>
</dbReference>
<accession>A0ABT7SD90</accession>
<dbReference type="RefSeq" id="WP_289453772.1">
    <property type="nucleotide sequence ID" value="NZ_JAUCGQ010000001.1"/>
</dbReference>
<dbReference type="NCBIfam" id="NF005914">
    <property type="entry name" value="PRK07907.1"/>
    <property type="match status" value="1"/>
</dbReference>
<keyword evidence="7" id="KW-1185">Reference proteome</keyword>
<protein>
    <submittedName>
        <fullName evidence="6">M20/M25/M40 family metallo-hydrolase</fullName>
    </submittedName>
</protein>
<comment type="caution">
    <text evidence="6">The sequence shown here is derived from an EMBL/GenBank/DDBJ whole genome shotgun (WGS) entry which is preliminary data.</text>
</comment>
<proteinExistence type="predicted"/>
<dbReference type="Pfam" id="PF01546">
    <property type="entry name" value="Peptidase_M20"/>
    <property type="match status" value="1"/>
</dbReference>
<dbReference type="Proteomes" id="UP001529338">
    <property type="component" value="Unassembled WGS sequence"/>
</dbReference>
<evidence type="ECO:0000256" key="4">
    <source>
        <dbReference type="SAM" id="MobiDB-lite"/>
    </source>
</evidence>
<evidence type="ECO:0000256" key="3">
    <source>
        <dbReference type="ARBA" id="ARBA00022801"/>
    </source>
</evidence>
<gene>
    <name evidence="6" type="ORF">QRT04_04345</name>
</gene>
<sequence>MTGISSDDAALAARAAELTPSLVDRLVRLARIPSVAAPGFPAEPLLDAHRALVEELRAVGVGQIDQVLLDGMTAPTVVADVPGPPGAPTVLVYTHYDVVPAGDEGLWDTPPFEPVVSADRVVGRGVADSKGNIAAILGALQLVDGRPPVTLRIVLEGHEEFGSVYEEHPPAHPELYAADAIVIADVGNVRPGVPTLTIGLRGSVTMTVEARTLDTDKHSGQFGGAAPDARTALIRALASLHDARGDLAVAGLRREPWTGASYTDDEFRELAGVLPGVPLVGTGDLGSRIWSGAAVTVIAFDAPPASAPLNAVASSARAVLNLRVHPAQPAREAGEALAAHLRAQRPFGIDLDVTVGEAGDGFLAPTGGPAFRAAQTALRTAWDGAEVGTLALGGSIPIVMAFHEAQPGAEKLLFGATDGYANIHGPNERQLLDELTRTVVALAVFWRELAAGPTGPGTAGPGTTDPGTTDPGATDPGADR</sequence>
<keyword evidence="1" id="KW-0645">Protease</keyword>
<dbReference type="PANTHER" id="PTHR43270">
    <property type="entry name" value="BETA-ALA-HIS DIPEPTIDASE"/>
    <property type="match status" value="1"/>
</dbReference>
<organism evidence="6 7">
    <name type="scientific">Cellulomonas alba</name>
    <dbReference type="NCBI Taxonomy" id="3053467"/>
    <lineage>
        <taxon>Bacteria</taxon>
        <taxon>Bacillati</taxon>
        <taxon>Actinomycetota</taxon>
        <taxon>Actinomycetes</taxon>
        <taxon>Micrococcales</taxon>
        <taxon>Cellulomonadaceae</taxon>
        <taxon>Cellulomonas</taxon>
    </lineage>
</organism>